<name>A0A0G0YR47_UNCKA</name>
<organism evidence="1 2">
    <name type="scientific">candidate division WWE3 bacterium GW2011_GWF1_42_14</name>
    <dbReference type="NCBI Taxonomy" id="1619138"/>
    <lineage>
        <taxon>Bacteria</taxon>
        <taxon>Katanobacteria</taxon>
    </lineage>
</organism>
<evidence type="ECO:0000313" key="2">
    <source>
        <dbReference type="Proteomes" id="UP000033847"/>
    </source>
</evidence>
<dbReference type="EMBL" id="LCCU01000004">
    <property type="protein sequence ID" value="KKS39084.1"/>
    <property type="molecule type" value="Genomic_DNA"/>
</dbReference>
<comment type="caution">
    <text evidence="1">The sequence shown here is derived from an EMBL/GenBank/DDBJ whole genome shotgun (WGS) entry which is preliminary data.</text>
</comment>
<evidence type="ECO:0000313" key="1">
    <source>
        <dbReference type="EMBL" id="KKS39084.1"/>
    </source>
</evidence>
<sequence>MKVYLFGNKDLSLDNKAFVARKKLSDVFPQIEFIEVEPNADLPFEPDEQIYIMDTVEGIEEPELIVDSDIDKLINTGSVSVHDFDLGFQLKYLKKLGKLGNVTIIGLPMEKEIDYFRIQEIFKKLVAQDMQGS</sequence>
<proteinExistence type="predicted"/>
<dbReference type="Proteomes" id="UP000033847">
    <property type="component" value="Unassembled WGS sequence"/>
</dbReference>
<protein>
    <submittedName>
        <fullName evidence="1">Uncharacterized protein</fullName>
    </submittedName>
</protein>
<dbReference type="AlphaFoldDB" id="A0A0G0YR47"/>
<accession>A0A0G0YR47</accession>
<reference evidence="1 2" key="1">
    <citation type="journal article" date="2015" name="Nature">
        <title>rRNA introns, odd ribosomes, and small enigmatic genomes across a large radiation of phyla.</title>
        <authorList>
            <person name="Brown C.T."/>
            <person name="Hug L.A."/>
            <person name="Thomas B.C."/>
            <person name="Sharon I."/>
            <person name="Castelle C.J."/>
            <person name="Singh A."/>
            <person name="Wilkins M.J."/>
            <person name="Williams K.H."/>
            <person name="Banfield J.F."/>
        </authorList>
    </citation>
    <scope>NUCLEOTIDE SEQUENCE [LARGE SCALE GENOMIC DNA]</scope>
</reference>
<gene>
    <name evidence="1" type="ORF">UV00_C0004G0010</name>
</gene>